<dbReference type="CDD" id="cd14135">
    <property type="entry name" value="STKc_PRP4"/>
    <property type="match status" value="1"/>
</dbReference>
<dbReference type="SMART" id="SM00220">
    <property type="entry name" value="S_TKc"/>
    <property type="match status" value="1"/>
</dbReference>
<dbReference type="Gene3D" id="3.30.200.20">
    <property type="entry name" value="Phosphorylase Kinase, domain 1"/>
    <property type="match status" value="1"/>
</dbReference>
<evidence type="ECO:0000313" key="31">
    <source>
        <dbReference type="Proteomes" id="UP000471633"/>
    </source>
</evidence>
<dbReference type="InterPro" id="IPR000742">
    <property type="entry name" value="EGF"/>
</dbReference>
<dbReference type="Pfam" id="PF00069">
    <property type="entry name" value="Pkinase"/>
    <property type="match status" value="1"/>
</dbReference>
<keyword evidence="25" id="KW-1015">Disulfide bond</keyword>
<reference evidence="30" key="2">
    <citation type="journal article" date="2019" name="Gigascience">
        <title>High-quality Schistosoma haematobium genome achieved by single-molecule and long-range sequencing.</title>
        <authorList>
            <person name="Stroehlein A.J."/>
            <person name="Korhonen P.K."/>
            <person name="Chong T.M."/>
            <person name="Lim Y.L."/>
            <person name="Chan K.G."/>
            <person name="Webster B."/>
            <person name="Rollinson D."/>
            <person name="Brindley P.J."/>
            <person name="Gasser R.B."/>
            <person name="Young N.D."/>
        </authorList>
    </citation>
    <scope>NUCLEOTIDE SEQUENCE</scope>
</reference>
<evidence type="ECO:0000259" key="29">
    <source>
        <dbReference type="PROSITE" id="PS50026"/>
    </source>
</evidence>
<feature type="compositionally biased region" description="Low complexity" evidence="26">
    <location>
        <begin position="33"/>
        <end position="44"/>
    </location>
</feature>
<evidence type="ECO:0000256" key="13">
    <source>
        <dbReference type="ARBA" id="ARBA00022838"/>
    </source>
</evidence>
<keyword evidence="27" id="KW-0812">Transmembrane</keyword>
<evidence type="ECO:0000256" key="17">
    <source>
        <dbReference type="ARBA" id="ARBA00023187"/>
    </source>
</evidence>
<keyword evidence="27" id="KW-1133">Transmembrane helix</keyword>
<keyword evidence="31" id="KW-1185">Reference proteome</keyword>
<keyword evidence="17" id="KW-0508">mRNA splicing</keyword>
<keyword evidence="12 30" id="KW-0418">Kinase</keyword>
<feature type="compositionally biased region" description="Low complexity" evidence="26">
    <location>
        <begin position="206"/>
        <end position="217"/>
    </location>
</feature>
<dbReference type="InterPro" id="IPR036383">
    <property type="entry name" value="TSP1_rpt_sf"/>
</dbReference>
<dbReference type="PANTHER" id="PTHR24058">
    <property type="entry name" value="DUAL SPECIFICITY PROTEIN KINASE"/>
    <property type="match status" value="1"/>
</dbReference>
<sequence>MEESARLPMLSVKDHRDEKHRKRRSHREESEYHYGSSYYYQESSNHSGHVDKYDDNYYRNRYPKSYDQQEDHISRRKKSKHRSPSCDTHHESKRSHHEKKSHKTRKHPEDNHKSISGNENKSLVLVDNEEDEEEIIRRRRIERQKLLEKLEVGNQGEAPITKLDSDPNPQVIQADSLTDMVTFDDTEDFDFERFVQAKLECIKMAPTSTSDQPSSPSGRLSGVQAPAAMALQDKRRNDPNISGHNNSKPSTFDMFAEEFEVELHHAPGTMALGAMASENHALSDNWDDAEGYYRVRIGEVLDKRYAVYGYTGHGVFSNVVRARDSARGNLEVAIKIIRNNDVMHKSGLRELEVLKKLNDADPQDRFHCLRLYRHFFHKNHLCMVFELMSLNLREVLKKYGRNIGLHIAAIRSYTQQLLLALKLMRKCGILHADIKPDNILVNENKILLKLSDFGSASTIQDNDITPYLVSRFYRAPEISVPYDYNVDLWSCSVTLFELHTGQIMFPGKTNNEMLRLMMEVKGRIPGRVIRRGMFRAQHFDEQCNFLYHEVDKVTQKEKMTVIRNLQPTRDLMTDLIGQSKLSEPIFRKVTQFRDLLEKTLMLDPTRRISLNEALQHPFITELTANICELNSRLIYELMDKIICPVSVFLLVITSANKSERVYDFITEQDVKGYSIQETIGFRTFQQMSNPQYREYENGFPPGIYGSSIIPTTIWYHYWSRDNYEDMFPHNGNMYLADVNWPHIVTLCDETKHPRCSWAYFLALMQPTSHNPHLLKQIFGEEFERLSNKHFITPIIRGGCYRLRTIDQMSLIYIYTICHLYGEVKEAIPDLEVCPNPCKRRPCHYIQNAVGGSCKRRGYHKDDYECLCESGYKWEKDLLLCTIIDTCKVFCNHETTESCFLNQTTGVATCICKTGYTGYDCNQPFDACIFDTTLKMNPLDASPYIPSGYEACGVLLNPTNKCNSMNDMLTYNCTCSIGYTRDLSLPYDNCLKQKDGCDTRLCLHGECISSKDLTNSVCDCEEGYRGEKCDIPRSIWSHWSEWTFCEQDSRSTGQSTRIRLCLYENEEDCVGELEQVRLCEPNITFTQNASISEITWNDFTQWSENAMLYTLVYVGFVAILLKFLNLYKHHCPDLNKTL</sequence>
<evidence type="ECO:0000256" key="15">
    <source>
        <dbReference type="ARBA" id="ARBA00022843"/>
    </source>
</evidence>
<evidence type="ECO:0000259" key="28">
    <source>
        <dbReference type="PROSITE" id="PS50011"/>
    </source>
</evidence>
<feature type="domain" description="Protein kinase" evidence="28">
    <location>
        <begin position="305"/>
        <end position="619"/>
    </location>
</feature>
<keyword evidence="13" id="KW-0995">Kinetochore</keyword>
<keyword evidence="10" id="KW-0747">Spliceosome</keyword>
<evidence type="ECO:0000256" key="22">
    <source>
        <dbReference type="ARBA" id="ARBA00046964"/>
    </source>
</evidence>
<dbReference type="EMBL" id="AMPZ03000002">
    <property type="protein sequence ID" value="KAH9590319.1"/>
    <property type="molecule type" value="Genomic_DNA"/>
</dbReference>
<keyword evidence="8" id="KW-0507">mRNA processing</keyword>
<name>A0A922LN86_SCHHA</name>
<keyword evidence="25" id="KW-0245">EGF-like domain</keyword>
<feature type="domain" description="EGF-like" evidence="29">
    <location>
        <begin position="992"/>
        <end position="1029"/>
    </location>
</feature>
<protein>
    <recommendedName>
        <fullName evidence="20">Serine/threonine-protein kinase PRP4 homolog</fullName>
        <ecNumber evidence="3">2.7.11.1</ecNumber>
    </recommendedName>
    <alternativeName>
        <fullName evidence="21">PRP4 pre-mRNA-processing factor 4 homolog</fullName>
    </alternativeName>
</protein>
<gene>
    <name evidence="30" type="primary">PRPF4B_1</name>
    <name evidence="30" type="ORF">MS3_00003055</name>
</gene>
<evidence type="ECO:0000256" key="21">
    <source>
        <dbReference type="ARBA" id="ARBA00031858"/>
    </source>
</evidence>
<dbReference type="PANTHER" id="PTHR24058:SF103">
    <property type="entry name" value="SERINE_THREONINE-PROTEIN KINASE PRP4 HOMOLOG"/>
    <property type="match status" value="1"/>
</dbReference>
<keyword evidence="11" id="KW-0547">Nucleotide-binding</keyword>
<comment type="catalytic activity">
    <reaction evidence="24">
        <text>L-seryl-[protein] + ATP = O-phospho-L-seryl-[protein] + ADP + H(+)</text>
        <dbReference type="Rhea" id="RHEA:17989"/>
        <dbReference type="Rhea" id="RHEA-COMP:9863"/>
        <dbReference type="Rhea" id="RHEA-COMP:11604"/>
        <dbReference type="ChEBI" id="CHEBI:15378"/>
        <dbReference type="ChEBI" id="CHEBI:29999"/>
        <dbReference type="ChEBI" id="CHEBI:30616"/>
        <dbReference type="ChEBI" id="CHEBI:83421"/>
        <dbReference type="ChEBI" id="CHEBI:456216"/>
        <dbReference type="EC" id="2.7.11.1"/>
    </reaction>
    <physiologicalReaction direction="left-to-right" evidence="24">
        <dbReference type="Rhea" id="RHEA:17990"/>
    </physiologicalReaction>
</comment>
<dbReference type="FunFam" id="1.10.510.10:FF:000078">
    <property type="entry name" value="Serine/threonine-protein kinase PRP4 homolog"/>
    <property type="match status" value="1"/>
</dbReference>
<dbReference type="InterPro" id="IPR008271">
    <property type="entry name" value="Ser/Thr_kinase_AS"/>
</dbReference>
<feature type="compositionally biased region" description="Basic residues" evidence="26">
    <location>
        <begin position="91"/>
        <end position="106"/>
    </location>
</feature>
<feature type="disulfide bond" evidence="25">
    <location>
        <begin position="911"/>
        <end position="920"/>
    </location>
</feature>
<dbReference type="GO" id="GO:0045292">
    <property type="term" value="P:mRNA cis splicing, via spliceosome"/>
    <property type="evidence" value="ECO:0007669"/>
    <property type="project" value="InterPro"/>
</dbReference>
<evidence type="ECO:0000256" key="8">
    <source>
        <dbReference type="ARBA" id="ARBA00022664"/>
    </source>
</evidence>
<comment type="subcellular location">
    <subcellularLocation>
        <location evidence="2">Chromosome</location>
        <location evidence="2">Centromere</location>
        <location evidence="2">Kinetochore</location>
    </subcellularLocation>
    <subcellularLocation>
        <location evidence="1">Nucleus</location>
    </subcellularLocation>
</comment>
<evidence type="ECO:0000256" key="1">
    <source>
        <dbReference type="ARBA" id="ARBA00004123"/>
    </source>
</evidence>
<keyword evidence="27" id="KW-0472">Membrane</keyword>
<organism evidence="30 31">
    <name type="scientific">Schistosoma haematobium</name>
    <name type="common">Blood fluke</name>
    <dbReference type="NCBI Taxonomy" id="6185"/>
    <lineage>
        <taxon>Eukaryota</taxon>
        <taxon>Metazoa</taxon>
        <taxon>Spiralia</taxon>
        <taxon>Lophotrochozoa</taxon>
        <taxon>Platyhelminthes</taxon>
        <taxon>Trematoda</taxon>
        <taxon>Digenea</taxon>
        <taxon>Strigeidida</taxon>
        <taxon>Schistosomatoidea</taxon>
        <taxon>Schistosomatidae</taxon>
        <taxon>Schistosoma</taxon>
    </lineage>
</organism>
<evidence type="ECO:0000256" key="5">
    <source>
        <dbReference type="ARBA" id="ARBA00022499"/>
    </source>
</evidence>
<feature type="domain" description="EGF-like" evidence="29">
    <location>
        <begin position="882"/>
        <end position="921"/>
    </location>
</feature>
<dbReference type="PROSITE" id="PS00108">
    <property type="entry name" value="PROTEIN_KINASE_ST"/>
    <property type="match status" value="1"/>
</dbReference>
<reference evidence="30" key="1">
    <citation type="journal article" date="2012" name="Nat. Genet.">
        <title>Whole-genome sequence of Schistosoma haematobium.</title>
        <authorList>
            <person name="Young N.D."/>
            <person name="Jex A.R."/>
            <person name="Li B."/>
            <person name="Liu S."/>
            <person name="Yang L."/>
            <person name="Xiong Z."/>
            <person name="Li Y."/>
            <person name="Cantacessi C."/>
            <person name="Hall R.S."/>
            <person name="Xu X."/>
            <person name="Chen F."/>
            <person name="Wu X."/>
            <person name="Zerlotini A."/>
            <person name="Oliveira G."/>
            <person name="Hofmann A."/>
            <person name="Zhang G."/>
            <person name="Fang X."/>
            <person name="Kang Y."/>
            <person name="Campbell B.E."/>
            <person name="Loukas A."/>
            <person name="Ranganathan S."/>
            <person name="Rollinson D."/>
            <person name="Rinaldi G."/>
            <person name="Brindley P.J."/>
            <person name="Yang H."/>
            <person name="Wang J."/>
            <person name="Wang J."/>
            <person name="Gasser R.B."/>
        </authorList>
    </citation>
    <scope>NUCLEOTIDE SEQUENCE</scope>
</reference>
<dbReference type="GO" id="GO:0004674">
    <property type="term" value="F:protein serine/threonine kinase activity"/>
    <property type="evidence" value="ECO:0007669"/>
    <property type="project" value="UniProtKB-KW"/>
</dbReference>
<dbReference type="SUPFAM" id="SSF82895">
    <property type="entry name" value="TSP-1 type 1 repeat"/>
    <property type="match status" value="1"/>
</dbReference>
<dbReference type="InterPro" id="IPR050494">
    <property type="entry name" value="Ser_Thr_dual-spec_kinase"/>
</dbReference>
<feature type="disulfide bond" evidence="25">
    <location>
        <begin position="996"/>
        <end position="1006"/>
    </location>
</feature>
<evidence type="ECO:0000256" key="2">
    <source>
        <dbReference type="ARBA" id="ARBA00004629"/>
    </source>
</evidence>
<feature type="disulfide bond" evidence="25">
    <location>
        <begin position="1019"/>
        <end position="1028"/>
    </location>
</feature>
<dbReference type="SUPFAM" id="SSF57196">
    <property type="entry name" value="EGF/Laminin"/>
    <property type="match status" value="1"/>
</dbReference>
<comment type="subunit">
    <text evidence="22">Interacts with CLK1 C-terminus. Associates with the U5 snRNP and NCOR1 deacetylase complexes. Identified in the spliceosome C complex.</text>
</comment>
<evidence type="ECO:0000256" key="16">
    <source>
        <dbReference type="ARBA" id="ARBA00022990"/>
    </source>
</evidence>
<evidence type="ECO:0000256" key="9">
    <source>
        <dbReference type="ARBA" id="ARBA00022679"/>
    </source>
</evidence>
<dbReference type="InterPro" id="IPR000719">
    <property type="entry name" value="Prot_kinase_dom"/>
</dbReference>
<keyword evidence="16" id="KW-0007">Acetylation</keyword>
<dbReference type="KEGG" id="shx:MS3_00003055"/>
<dbReference type="FunFam" id="3.30.200.20:FF:000123">
    <property type="entry name" value="serine/threonine-protein kinase PRP4 homolog"/>
    <property type="match status" value="1"/>
</dbReference>
<dbReference type="Gene3D" id="2.10.25.10">
    <property type="entry name" value="Laminin"/>
    <property type="match status" value="1"/>
</dbReference>
<keyword evidence="18" id="KW-0539">Nucleus</keyword>
<dbReference type="InterPro" id="IPR011009">
    <property type="entry name" value="Kinase-like_dom_sf"/>
</dbReference>
<evidence type="ECO:0000256" key="24">
    <source>
        <dbReference type="ARBA" id="ARBA00048977"/>
    </source>
</evidence>
<proteinExistence type="inferred from homology"/>
<evidence type="ECO:0000256" key="25">
    <source>
        <dbReference type="PROSITE-ProRule" id="PRU00076"/>
    </source>
</evidence>
<dbReference type="RefSeq" id="XP_051070751.1">
    <property type="nucleotide sequence ID" value="XM_051210735.1"/>
</dbReference>
<evidence type="ECO:0000313" key="30">
    <source>
        <dbReference type="EMBL" id="KAH9590319.1"/>
    </source>
</evidence>
<comment type="caution">
    <text evidence="30">The sequence shown here is derived from an EMBL/GenBank/DDBJ whole genome shotgun (WGS) entry which is preliminary data.</text>
</comment>
<evidence type="ECO:0000256" key="11">
    <source>
        <dbReference type="ARBA" id="ARBA00022741"/>
    </source>
</evidence>
<dbReference type="PROSITE" id="PS00022">
    <property type="entry name" value="EGF_1"/>
    <property type="match status" value="2"/>
</dbReference>
<dbReference type="SMART" id="SM00181">
    <property type="entry name" value="EGF"/>
    <property type="match status" value="2"/>
</dbReference>
<evidence type="ECO:0000256" key="10">
    <source>
        <dbReference type="ARBA" id="ARBA00022728"/>
    </source>
</evidence>
<dbReference type="Proteomes" id="UP000471633">
    <property type="component" value="Unassembled WGS sequence"/>
</dbReference>
<evidence type="ECO:0000256" key="12">
    <source>
        <dbReference type="ARBA" id="ARBA00022777"/>
    </source>
</evidence>
<dbReference type="GO" id="GO:0005681">
    <property type="term" value="C:spliceosomal complex"/>
    <property type="evidence" value="ECO:0007669"/>
    <property type="project" value="UniProtKB-KW"/>
</dbReference>
<evidence type="ECO:0000256" key="14">
    <source>
        <dbReference type="ARBA" id="ARBA00022840"/>
    </source>
</evidence>
<evidence type="ECO:0000256" key="27">
    <source>
        <dbReference type="SAM" id="Phobius"/>
    </source>
</evidence>
<evidence type="ECO:0000256" key="18">
    <source>
        <dbReference type="ARBA" id="ARBA00023242"/>
    </source>
</evidence>
<dbReference type="PROSITE" id="PS01186">
    <property type="entry name" value="EGF_2"/>
    <property type="match status" value="2"/>
</dbReference>
<comment type="caution">
    <text evidence="25">Lacks conserved residue(s) required for the propagation of feature annotation.</text>
</comment>
<evidence type="ECO:0000256" key="20">
    <source>
        <dbReference type="ARBA" id="ARBA00023637"/>
    </source>
</evidence>
<feature type="compositionally biased region" description="Basic and acidic residues" evidence="26">
    <location>
        <begin position="48"/>
        <end position="58"/>
    </location>
</feature>
<accession>A0A922LN86</accession>
<feature type="transmembrane region" description="Helical" evidence="27">
    <location>
        <begin position="1105"/>
        <end position="1126"/>
    </location>
</feature>
<keyword evidence="14" id="KW-0067">ATP-binding</keyword>
<dbReference type="PROSITE" id="PS50011">
    <property type="entry name" value="PROTEIN_KINASE_DOM"/>
    <property type="match status" value="1"/>
</dbReference>
<dbReference type="InterPro" id="IPR044092">
    <property type="entry name" value="STKc_PRP4"/>
</dbReference>
<dbReference type="SUPFAM" id="SSF56112">
    <property type="entry name" value="Protein kinase-like (PK-like)"/>
    <property type="match status" value="1"/>
</dbReference>
<dbReference type="CTD" id="24595294"/>
<comment type="similarity">
    <text evidence="19">Belongs to the protein kinase superfamily. CMGC Ser/Thr protein kinase family.</text>
</comment>
<evidence type="ECO:0000256" key="6">
    <source>
        <dbReference type="ARBA" id="ARBA00022527"/>
    </source>
</evidence>
<dbReference type="GO" id="GO:0005524">
    <property type="term" value="F:ATP binding"/>
    <property type="evidence" value="ECO:0007669"/>
    <property type="project" value="UniProtKB-KW"/>
</dbReference>
<feature type="region of interest" description="Disordered" evidence="26">
    <location>
        <begin position="1"/>
        <end position="122"/>
    </location>
</feature>
<feature type="region of interest" description="Disordered" evidence="26">
    <location>
        <begin position="206"/>
        <end position="225"/>
    </location>
</feature>
<evidence type="ECO:0000256" key="3">
    <source>
        <dbReference type="ARBA" id="ARBA00012513"/>
    </source>
</evidence>
<comment type="catalytic activity">
    <reaction evidence="23">
        <text>L-threonyl-[protein] + ATP = O-phospho-L-threonyl-[protein] + ADP + H(+)</text>
        <dbReference type="Rhea" id="RHEA:46608"/>
        <dbReference type="Rhea" id="RHEA-COMP:11060"/>
        <dbReference type="Rhea" id="RHEA-COMP:11605"/>
        <dbReference type="ChEBI" id="CHEBI:15378"/>
        <dbReference type="ChEBI" id="CHEBI:30013"/>
        <dbReference type="ChEBI" id="CHEBI:30616"/>
        <dbReference type="ChEBI" id="CHEBI:61977"/>
        <dbReference type="ChEBI" id="CHEBI:456216"/>
        <dbReference type="EC" id="2.7.11.1"/>
    </reaction>
    <physiologicalReaction direction="left-to-right" evidence="23">
        <dbReference type="Rhea" id="RHEA:46609"/>
    </physiologicalReaction>
</comment>
<dbReference type="PROSITE" id="PS50026">
    <property type="entry name" value="EGF_3"/>
    <property type="match status" value="2"/>
</dbReference>
<evidence type="ECO:0000256" key="4">
    <source>
        <dbReference type="ARBA" id="ARBA00022454"/>
    </source>
</evidence>
<dbReference type="GO" id="GO:0000776">
    <property type="term" value="C:kinetochore"/>
    <property type="evidence" value="ECO:0007669"/>
    <property type="project" value="UniProtKB-KW"/>
</dbReference>
<evidence type="ECO:0000256" key="23">
    <source>
        <dbReference type="ARBA" id="ARBA00048659"/>
    </source>
</evidence>
<keyword evidence="9" id="KW-0808">Transferase</keyword>
<dbReference type="GeneID" id="24595294"/>
<evidence type="ECO:0000256" key="19">
    <source>
        <dbReference type="ARBA" id="ARBA00023596"/>
    </source>
</evidence>
<feature type="compositionally biased region" description="Basic residues" evidence="26">
    <location>
        <begin position="74"/>
        <end position="83"/>
    </location>
</feature>
<keyword evidence="5" id="KW-1017">Isopeptide bond</keyword>
<dbReference type="AlphaFoldDB" id="A0A922LN86"/>
<evidence type="ECO:0000256" key="7">
    <source>
        <dbReference type="ARBA" id="ARBA00022553"/>
    </source>
</evidence>
<keyword evidence="15" id="KW-0832">Ubl conjugation</keyword>
<keyword evidence="4" id="KW-0158">Chromosome</keyword>
<reference evidence="30" key="3">
    <citation type="submission" date="2021-06" db="EMBL/GenBank/DDBJ databases">
        <title>Chromosome-level genome assembly for S. haematobium.</title>
        <authorList>
            <person name="Stroehlein A.J."/>
        </authorList>
    </citation>
    <scope>NUCLEOTIDE SEQUENCE</scope>
</reference>
<keyword evidence="6" id="KW-0723">Serine/threonine-protein kinase</keyword>
<dbReference type="EC" id="2.7.11.1" evidence="3"/>
<dbReference type="Gene3D" id="1.10.510.10">
    <property type="entry name" value="Transferase(Phosphotransferase) domain 1"/>
    <property type="match status" value="1"/>
</dbReference>
<reference evidence="30" key="4">
    <citation type="journal article" date="2022" name="PLoS Pathog.">
        <title>Chromosome-level genome of Schistosoma haematobium underpins genome-wide explorations of molecular variation.</title>
        <authorList>
            <person name="Stroehlein A.J."/>
            <person name="Korhonen P.K."/>
            <person name="Lee V.V."/>
            <person name="Ralph S.A."/>
            <person name="Mentink-Kane M."/>
            <person name="You H."/>
            <person name="McManus D.P."/>
            <person name="Tchuente L.T."/>
            <person name="Stothard J.R."/>
            <person name="Kaur P."/>
            <person name="Dudchenko O."/>
            <person name="Aiden E.L."/>
            <person name="Yang B."/>
            <person name="Yang H."/>
            <person name="Emery A.M."/>
            <person name="Webster B.L."/>
            <person name="Brindley P.J."/>
            <person name="Rollinson D."/>
            <person name="Chang B.C.H."/>
            <person name="Gasser R.B."/>
            <person name="Young N.D."/>
        </authorList>
    </citation>
    <scope>NUCLEOTIDE SEQUENCE</scope>
</reference>
<evidence type="ECO:0000256" key="26">
    <source>
        <dbReference type="SAM" id="MobiDB-lite"/>
    </source>
</evidence>
<keyword evidence="7" id="KW-0597">Phosphoprotein</keyword>